<dbReference type="InterPro" id="IPR032302">
    <property type="entry name" value="THOC2_N"/>
</dbReference>
<dbReference type="InterPro" id="IPR021418">
    <property type="entry name" value="THO_THOC2_C"/>
</dbReference>
<comment type="similarity">
    <text evidence="2">Belongs to the THOC2 family.</text>
</comment>
<feature type="domain" description="THO complex subunit 2 N-terminal" evidence="8">
    <location>
        <begin position="128"/>
        <end position="739"/>
    </location>
</feature>
<evidence type="ECO:0000256" key="3">
    <source>
        <dbReference type="ARBA" id="ARBA00019596"/>
    </source>
</evidence>
<feature type="region of interest" description="Disordered" evidence="5">
    <location>
        <begin position="1470"/>
        <end position="2120"/>
    </location>
</feature>
<dbReference type="Proteomes" id="UP000294933">
    <property type="component" value="Unassembled WGS sequence"/>
</dbReference>
<dbReference type="InterPro" id="IPR021726">
    <property type="entry name" value="THO_THOC2_N"/>
</dbReference>
<evidence type="ECO:0000259" key="7">
    <source>
        <dbReference type="Pfam" id="PF11732"/>
    </source>
</evidence>
<dbReference type="OrthoDB" id="29024at2759"/>
<gene>
    <name evidence="9" type="ORF">BD410DRAFT_710827</name>
</gene>
<dbReference type="PANTHER" id="PTHR21597:SF0">
    <property type="entry name" value="THO COMPLEX SUBUNIT 2"/>
    <property type="match status" value="1"/>
</dbReference>
<proteinExistence type="inferred from homology"/>
<dbReference type="GO" id="GO:0006397">
    <property type="term" value="P:mRNA processing"/>
    <property type="evidence" value="ECO:0007669"/>
    <property type="project" value="InterPro"/>
</dbReference>
<dbReference type="VEuPathDB" id="FungiDB:BD410DRAFT_710827"/>
<dbReference type="GO" id="GO:0003729">
    <property type="term" value="F:mRNA binding"/>
    <property type="evidence" value="ECO:0007669"/>
    <property type="project" value="TreeGrafter"/>
</dbReference>
<feature type="domain" description="THO complex subunitTHOC2 C-terminal" evidence="6">
    <location>
        <begin position="1119"/>
        <end position="1443"/>
    </location>
</feature>
<dbReference type="Pfam" id="PF11732">
    <property type="entry name" value="Thoc2"/>
    <property type="match status" value="1"/>
</dbReference>
<feature type="compositionally biased region" description="Polar residues" evidence="5">
    <location>
        <begin position="1653"/>
        <end position="1668"/>
    </location>
</feature>
<feature type="compositionally biased region" description="Basic and acidic residues" evidence="5">
    <location>
        <begin position="2088"/>
        <end position="2101"/>
    </location>
</feature>
<dbReference type="STRING" id="50990.A0A4R5XHK9"/>
<dbReference type="GO" id="GO:0006406">
    <property type="term" value="P:mRNA export from nucleus"/>
    <property type="evidence" value="ECO:0007669"/>
    <property type="project" value="InterPro"/>
</dbReference>
<feature type="compositionally biased region" description="Basic residues" evidence="5">
    <location>
        <begin position="2111"/>
        <end position="2120"/>
    </location>
</feature>
<evidence type="ECO:0000259" key="6">
    <source>
        <dbReference type="Pfam" id="PF11262"/>
    </source>
</evidence>
<feature type="compositionally biased region" description="Basic and acidic residues" evidence="5">
    <location>
        <begin position="1625"/>
        <end position="1637"/>
    </location>
</feature>
<feature type="compositionally biased region" description="Pro residues" evidence="5">
    <location>
        <begin position="1960"/>
        <end position="1973"/>
    </location>
</feature>
<dbReference type="PANTHER" id="PTHR21597">
    <property type="entry name" value="THO2 PROTEIN"/>
    <property type="match status" value="1"/>
</dbReference>
<evidence type="ECO:0000259" key="8">
    <source>
        <dbReference type="Pfam" id="PF16134"/>
    </source>
</evidence>
<sequence length="2141" mass="238429">MDVISTVKNYLANWSNGGQDECRHLVTSPHCNPTDANCVDVLTATYETLIHATLISWSPSTILTTTDLVAFLQTVLLGLPSSSASPKKSSYVLVFGELLVDLTWAIDSELDEILADAKIHSDQDRASPGLKDEVKKSDQSESALKAVKARQNAEQDKEVLAEIVRKLLIADILEPSACRERLDMNLLTMVGLIQDKALFEKKEIRTRTGLFYKQNKFNLLREQSEGYAKLTTDLVSSLGLPHSLATGLPTESPAATESRAQSAWDKVISLIGYFDLDPNRALDIILDVFSANLASHYDFFLSLLSFSPWAGDSRRLVQAAESRSMPVDAESDSYRRKDFDDVLSIAELRSGRQPSNILQSSKGKPHVLAQVLGFKFTHYQSPEVHEPCPKNLYIAAALLIRERFLTLEDLYPHLSPADDDMPSFHHKYLESVKARLSAANLNALAMAAPLESSSSSSSKAKPSVNADVKKVEPKETPNQKAMIVTALLSIGELRPAIALLTKFPWLTDCYREIADLLLRVMSTSLAPLYNSVVGKKDTNTSFLQPRMRYSTGGVVPPPPRKAQLTLIAPCPPSTHVNDFVFFYPHWAETVPLCTTMDDLRDVIEPMMKFTGFHVSRDPLFLTKLLRIGKVHLSLTVPVRPETEKPAMIAEPDHPTQQFWLCMARQYLLPALSMMPGNAVCTVEVWNILKQYETTTRWRLYGEWKDAIYNSHPELKAQHTLRERETNRLLRRLSFQTIESFAGTVAKMAHSNPCIFFTKAVHQIKAYATLSDVVIQALRYATNMGFDILVYIILDALADPSTERVKDDGVYASHWLQNLAMFTGALFRRYSSDLTPLLKYIVHQLYSGQTTEIIVLEKLILKMAGIGPLPSISDTQITAMAGGPTLRIETVASEIRGAGFDTTEVALKGTSRLGKALMDTQLAFPLLVQVAQQRQACVFRAKDAHLKSIAGGFDTTHGVLLQYLDLLSTPSAVPLADYRGIIPSLADLCNTYGISPPIALQVLRPLLNDAIYSRAVAWIAKEQSSKAEIAEAAEKRLKAALAAKRDPANSTIVVTDVIPVASAVSDPVSDAPSGKIEGMDGVLSTVDPESLQTAENPWLPELFALFEDCKKVAPGNTYDVVGPGFYLTFWQMSSYDIFFPKDKYDDAEKLLSASSELYYSKYRAAERSYEKSTRQQATNHRNQRDRFQLTITELQKEKALQEAVVKFTNDEGGRLDREKQHWFSHVVGLGKVTTFVSSLIEHCIQPRCLLSPMDADFCVRIIKSLHLRGTPGFPTLMCYDKLLGEHVKVVIFSCSESEAHNYGRFLKGILKDLYHWHKNEKAFDEANRLKDGGKNLLLPGFQKRWSNDWPSSPDDLIRWSDFKSFLKKCHRKLGRQSFTDCIQAGDFMHVYNAIIVLKEIIEVFPVSAVNEVVGSSIDLEMQRFTQSEERGDLKVLAQAYASSLKRREALWEMPKTTQPILKVSIIRETSQLPDMGKNFTAPSGPRPQGSGQPTTEKAPPERPASTRQALESIPKPEVVRRVRPDNKPPGSVQAEGGRKELFSSAVPAMDKVAPQDRAKPATGPGTRPGTPSQQNNSTRRSPRNDGANSSLGSRKDLSVPFTTGTSRPTTPVQGLPILTPGSTKDLPYHSRPADDTGRPDLIQAMPPPSEPRQTHSAQELRSTAKQTTIIHEDKQGKTGPTDGSSSSPYVRSNSPPTRPGTRNPSADSRASAPGEKSRSDRGGDTDTGEDRRASREGVLARAEPRERGNSGHRDVIHGRSERNGRDRIPGVSREARESEREKDADRERDRVRDRDKDRERDRDRDKGRDRDRDRERDRDRDRDRDRHRRDEKERDREHRKDRESYTSSSVPREPGVPAEHGLPTRPDMSRNRAGVHPGGDETLGKRRRPADDDPERGSKRGSRREAHREERSRRPEKEGREHSARDPDRSRRKDRDPATEGDTKGPLSEKVTSSRSNDSIPPTPLKIAAPPPSAPRAMASPRTTRNEGASTSNRDRGDSNWNSKGWQRDAGPQGGVNGSAGAGIGNLPQIPLASSTSQSLRSRIGDKDPASLHSPTNPGSATMPLRPASHSFDHRRNERTSHLEQAQHTSEHDDHDHRERDGAQTGYDAVKKRTLSGKHRIPLHKHVEDLRTRVTDSVLSNF</sequence>
<feature type="compositionally biased region" description="Basic and acidic residues" evidence="5">
    <location>
        <begin position="1714"/>
        <end position="1734"/>
    </location>
</feature>
<name>A0A4R5XHK9_9AGAM</name>
<feature type="compositionally biased region" description="Basic and acidic residues" evidence="5">
    <location>
        <begin position="2070"/>
        <end position="2081"/>
    </location>
</feature>
<dbReference type="Pfam" id="PF11262">
    <property type="entry name" value="Tho2"/>
    <property type="match status" value="1"/>
</dbReference>
<feature type="compositionally biased region" description="Low complexity" evidence="5">
    <location>
        <begin position="1561"/>
        <end position="1570"/>
    </location>
</feature>
<keyword evidence="4" id="KW-0539">Nucleus</keyword>
<feature type="compositionally biased region" description="Basic and acidic residues" evidence="5">
    <location>
        <begin position="1741"/>
        <end position="1843"/>
    </location>
</feature>
<dbReference type="EMBL" id="ML170156">
    <property type="protein sequence ID" value="TDL29757.1"/>
    <property type="molecule type" value="Genomic_DNA"/>
</dbReference>
<feature type="compositionally biased region" description="Low complexity" evidence="5">
    <location>
        <begin position="1683"/>
        <end position="1694"/>
    </location>
</feature>
<feature type="compositionally biased region" description="Basic and acidic residues" evidence="5">
    <location>
        <begin position="1877"/>
        <end position="1942"/>
    </location>
</feature>
<reference evidence="9 10" key="1">
    <citation type="submission" date="2018-06" db="EMBL/GenBank/DDBJ databases">
        <title>A transcriptomic atlas of mushroom development highlights an independent origin of complex multicellularity.</title>
        <authorList>
            <consortium name="DOE Joint Genome Institute"/>
            <person name="Krizsan K."/>
            <person name="Almasi E."/>
            <person name="Merenyi Z."/>
            <person name="Sahu N."/>
            <person name="Viragh M."/>
            <person name="Koszo T."/>
            <person name="Mondo S."/>
            <person name="Kiss B."/>
            <person name="Balint B."/>
            <person name="Kues U."/>
            <person name="Barry K."/>
            <person name="Hegedus J.C."/>
            <person name="Henrissat B."/>
            <person name="Johnson J."/>
            <person name="Lipzen A."/>
            <person name="Ohm R."/>
            <person name="Nagy I."/>
            <person name="Pangilinan J."/>
            <person name="Yan J."/>
            <person name="Xiong Y."/>
            <person name="Grigoriev I.V."/>
            <person name="Hibbett D.S."/>
            <person name="Nagy L.G."/>
        </authorList>
    </citation>
    <scope>NUCLEOTIDE SEQUENCE [LARGE SCALE GENOMIC DNA]</scope>
    <source>
        <strain evidence="9 10">SZMC22713</strain>
    </source>
</reference>
<protein>
    <recommendedName>
        <fullName evidence="3">THO complex subunit 2</fullName>
    </recommendedName>
</protein>
<feature type="compositionally biased region" description="Polar residues" evidence="5">
    <location>
        <begin position="2031"/>
        <end position="2040"/>
    </location>
</feature>
<organism evidence="9 10">
    <name type="scientific">Rickenella mellea</name>
    <dbReference type="NCBI Taxonomy" id="50990"/>
    <lineage>
        <taxon>Eukaryota</taxon>
        <taxon>Fungi</taxon>
        <taxon>Dikarya</taxon>
        <taxon>Basidiomycota</taxon>
        <taxon>Agaricomycotina</taxon>
        <taxon>Agaricomycetes</taxon>
        <taxon>Hymenochaetales</taxon>
        <taxon>Rickenellaceae</taxon>
        <taxon>Rickenella</taxon>
    </lineage>
</organism>
<feature type="compositionally biased region" description="Polar residues" evidence="5">
    <location>
        <begin position="1949"/>
        <end position="1958"/>
    </location>
</feature>
<keyword evidence="10" id="KW-1185">Reference proteome</keyword>
<evidence type="ECO:0000256" key="2">
    <source>
        <dbReference type="ARBA" id="ARBA00007857"/>
    </source>
</evidence>
<dbReference type="Pfam" id="PF16134">
    <property type="entry name" value="THOC2_N"/>
    <property type="match status" value="1"/>
</dbReference>
<comment type="subcellular location">
    <subcellularLocation>
        <location evidence="1">Nucleus</location>
    </subcellularLocation>
</comment>
<feature type="compositionally biased region" description="Low complexity" evidence="5">
    <location>
        <begin position="1481"/>
        <end position="1492"/>
    </location>
</feature>
<accession>A0A4R5XHK9</accession>
<dbReference type="GO" id="GO:0000445">
    <property type="term" value="C:THO complex part of transcription export complex"/>
    <property type="evidence" value="ECO:0007669"/>
    <property type="project" value="TreeGrafter"/>
</dbReference>
<evidence type="ECO:0000256" key="1">
    <source>
        <dbReference type="ARBA" id="ARBA00004123"/>
    </source>
</evidence>
<evidence type="ECO:0000256" key="5">
    <source>
        <dbReference type="SAM" id="MobiDB-lite"/>
    </source>
</evidence>
<evidence type="ECO:0000256" key="4">
    <source>
        <dbReference type="ARBA" id="ARBA00023242"/>
    </source>
</evidence>
<dbReference type="InterPro" id="IPR040007">
    <property type="entry name" value="Tho2"/>
</dbReference>
<feature type="compositionally biased region" description="Polar residues" evidence="5">
    <location>
        <begin position="1599"/>
        <end position="1611"/>
    </location>
</feature>
<evidence type="ECO:0000313" key="9">
    <source>
        <dbReference type="EMBL" id="TDL29757.1"/>
    </source>
</evidence>
<feature type="compositionally biased region" description="Gly residues" evidence="5">
    <location>
        <begin position="2011"/>
        <end position="2023"/>
    </location>
</feature>
<feature type="compositionally biased region" description="Basic and acidic residues" evidence="5">
    <location>
        <begin position="1516"/>
        <end position="1525"/>
    </location>
</feature>
<feature type="domain" description="THO complex subunitTHOC2 N-terminal" evidence="7">
    <location>
        <begin position="744"/>
        <end position="819"/>
    </location>
</feature>
<feature type="region of interest" description="Disordered" evidence="5">
    <location>
        <begin position="452"/>
        <end position="472"/>
    </location>
</feature>
<evidence type="ECO:0000313" key="10">
    <source>
        <dbReference type="Proteomes" id="UP000294933"/>
    </source>
</evidence>